<proteinExistence type="predicted"/>
<feature type="region of interest" description="Disordered" evidence="1">
    <location>
        <begin position="96"/>
        <end position="169"/>
    </location>
</feature>
<protein>
    <submittedName>
        <fullName evidence="2">Uncharacterized protein</fullName>
    </submittedName>
</protein>
<keyword evidence="3" id="KW-1185">Reference proteome</keyword>
<comment type="caution">
    <text evidence="2">The sequence shown here is derived from an EMBL/GenBank/DDBJ whole genome shotgun (WGS) entry which is preliminary data.</text>
</comment>
<feature type="compositionally biased region" description="Low complexity" evidence="1">
    <location>
        <begin position="104"/>
        <end position="113"/>
    </location>
</feature>
<reference evidence="3" key="1">
    <citation type="journal article" date="2019" name="Int. J. Syst. Evol. Microbiol.">
        <title>The Global Catalogue of Microorganisms (GCM) 10K type strain sequencing project: providing services to taxonomists for standard genome sequencing and annotation.</title>
        <authorList>
            <consortium name="The Broad Institute Genomics Platform"/>
            <consortium name="The Broad Institute Genome Sequencing Center for Infectious Disease"/>
            <person name="Wu L."/>
            <person name="Ma J."/>
        </authorList>
    </citation>
    <scope>NUCLEOTIDE SEQUENCE [LARGE SCALE GENOMIC DNA]</scope>
    <source>
        <strain evidence="3">JCM 31290</strain>
    </source>
</reference>
<dbReference type="Proteomes" id="UP001501115">
    <property type="component" value="Unassembled WGS sequence"/>
</dbReference>
<dbReference type="EMBL" id="BAABET010000022">
    <property type="protein sequence ID" value="GAA4340816.1"/>
    <property type="molecule type" value="Genomic_DNA"/>
</dbReference>
<dbReference type="RefSeq" id="WP_345666350.1">
    <property type="nucleotide sequence ID" value="NZ_BAABET010000022.1"/>
</dbReference>
<evidence type="ECO:0000313" key="3">
    <source>
        <dbReference type="Proteomes" id="UP001501115"/>
    </source>
</evidence>
<accession>A0ABP8HL16</accession>
<evidence type="ECO:0000313" key="2">
    <source>
        <dbReference type="EMBL" id="GAA4340816.1"/>
    </source>
</evidence>
<name>A0ABP8HL16_9ACTN</name>
<gene>
    <name evidence="2" type="ORF">GCM10023086_76630</name>
</gene>
<evidence type="ECO:0000256" key="1">
    <source>
        <dbReference type="SAM" id="MobiDB-lite"/>
    </source>
</evidence>
<sequence>MNNDGLGDNAPFFFDRYPPDTAHWLAGICDEANEKAGDSPYEFRKTMCELIVMNLRDGITHAFRVAEQIIVPNAPAAKYLEVQYLKYDQARSAVIETGPDTTEGHTGTTGARDGTTDQKAPGVEGQDRTGTSDPGPGAGTTGNTGPDVTVTGGCGGGRTTKDDQNTGTGHQGTLFIVHWSNFRASIPARRKKAQTEHRRLYDIQADAARQMRIQGDELDFLDRAEAADPVLEDLINTHRSETSIAGVLRAAGRAPEDLGLTKDTVTWLDTQLKAV</sequence>
<organism evidence="2 3">
    <name type="scientific">Streptomyces venetus</name>
    <dbReference type="NCBI Taxonomy" id="1701086"/>
    <lineage>
        <taxon>Bacteria</taxon>
        <taxon>Bacillati</taxon>
        <taxon>Actinomycetota</taxon>
        <taxon>Actinomycetes</taxon>
        <taxon>Kitasatosporales</taxon>
        <taxon>Streptomycetaceae</taxon>
        <taxon>Streptomyces</taxon>
    </lineage>
</organism>